<dbReference type="SUPFAM" id="SSF53335">
    <property type="entry name" value="S-adenosyl-L-methionine-dependent methyltransferases"/>
    <property type="match status" value="1"/>
</dbReference>
<dbReference type="Pfam" id="PF08241">
    <property type="entry name" value="Methyltransf_11"/>
    <property type="match status" value="1"/>
</dbReference>
<dbReference type="OrthoDB" id="416496at2759"/>
<gene>
    <name evidence="2" type="primary">METTL7B</name>
    <name evidence="2" type="ORF">Anas_05438</name>
</gene>
<keyword evidence="2" id="KW-0808">Transferase</keyword>
<name>A0A5N5SJ75_9CRUS</name>
<dbReference type="PANTHER" id="PTHR45036:SF1">
    <property type="entry name" value="METHYLTRANSFERASE LIKE 7A"/>
    <property type="match status" value="1"/>
</dbReference>
<accession>A0A5N5SJ75</accession>
<sequence length="158" mass="18083">MFNTSNEISYHASSVLRIANVLFAAFMGYRSKYDLEIFDASKRELFKGIESTGKNKKFTLLEIGVGTGMNFGYYPNGTHLIVIDPNPHFKKYYDENRKKFSNIKSEEVIVTTGEEMNEIKPNSVNAVVISHLLCCVNDIPKVLHNIHRVLVPYRMRCT</sequence>
<keyword evidence="3" id="KW-1185">Reference proteome</keyword>
<dbReference type="InterPro" id="IPR029063">
    <property type="entry name" value="SAM-dependent_MTases_sf"/>
</dbReference>
<reference evidence="2 3" key="1">
    <citation type="journal article" date="2019" name="PLoS Biol.">
        <title>Sex chromosomes control vertical transmission of feminizing Wolbachia symbionts in an isopod.</title>
        <authorList>
            <person name="Becking T."/>
            <person name="Chebbi M.A."/>
            <person name="Giraud I."/>
            <person name="Moumen B."/>
            <person name="Laverre T."/>
            <person name="Caubet Y."/>
            <person name="Peccoud J."/>
            <person name="Gilbert C."/>
            <person name="Cordaux R."/>
        </authorList>
    </citation>
    <scope>NUCLEOTIDE SEQUENCE [LARGE SCALE GENOMIC DNA]</scope>
    <source>
        <strain evidence="2">ANa2</strain>
        <tissue evidence="2">Whole body excluding digestive tract and cuticle</tissue>
    </source>
</reference>
<dbReference type="InterPro" id="IPR013216">
    <property type="entry name" value="Methyltransf_11"/>
</dbReference>
<dbReference type="Proteomes" id="UP000326759">
    <property type="component" value="Unassembled WGS sequence"/>
</dbReference>
<proteinExistence type="predicted"/>
<feature type="domain" description="Methyltransferase type 11" evidence="1">
    <location>
        <begin position="61"/>
        <end position="152"/>
    </location>
</feature>
<dbReference type="GO" id="GO:0032259">
    <property type="term" value="P:methylation"/>
    <property type="evidence" value="ECO:0007669"/>
    <property type="project" value="UniProtKB-KW"/>
</dbReference>
<dbReference type="GO" id="GO:0008757">
    <property type="term" value="F:S-adenosylmethionine-dependent methyltransferase activity"/>
    <property type="evidence" value="ECO:0007669"/>
    <property type="project" value="InterPro"/>
</dbReference>
<keyword evidence="2" id="KW-0489">Methyltransferase</keyword>
<dbReference type="PANTHER" id="PTHR45036">
    <property type="entry name" value="METHYLTRANSFERASE LIKE 7B"/>
    <property type="match status" value="1"/>
</dbReference>
<dbReference type="InterPro" id="IPR052356">
    <property type="entry name" value="Thiol_S-MT"/>
</dbReference>
<dbReference type="Gene3D" id="3.40.50.150">
    <property type="entry name" value="Vaccinia Virus protein VP39"/>
    <property type="match status" value="1"/>
</dbReference>
<protein>
    <submittedName>
        <fullName evidence="2">Methyltransferase-like protein 7B</fullName>
    </submittedName>
</protein>
<dbReference type="CDD" id="cd02440">
    <property type="entry name" value="AdoMet_MTases"/>
    <property type="match status" value="1"/>
</dbReference>
<dbReference type="EMBL" id="SEYY01024959">
    <property type="protein sequence ID" value="KAB7493758.1"/>
    <property type="molecule type" value="Genomic_DNA"/>
</dbReference>
<comment type="caution">
    <text evidence="2">The sequence shown here is derived from an EMBL/GenBank/DDBJ whole genome shotgun (WGS) entry which is preliminary data.</text>
</comment>
<dbReference type="AlphaFoldDB" id="A0A5N5SJ75"/>
<evidence type="ECO:0000313" key="3">
    <source>
        <dbReference type="Proteomes" id="UP000326759"/>
    </source>
</evidence>
<evidence type="ECO:0000313" key="2">
    <source>
        <dbReference type="EMBL" id="KAB7493758.1"/>
    </source>
</evidence>
<evidence type="ECO:0000259" key="1">
    <source>
        <dbReference type="Pfam" id="PF08241"/>
    </source>
</evidence>
<organism evidence="2 3">
    <name type="scientific">Armadillidium nasatum</name>
    <dbReference type="NCBI Taxonomy" id="96803"/>
    <lineage>
        <taxon>Eukaryota</taxon>
        <taxon>Metazoa</taxon>
        <taxon>Ecdysozoa</taxon>
        <taxon>Arthropoda</taxon>
        <taxon>Crustacea</taxon>
        <taxon>Multicrustacea</taxon>
        <taxon>Malacostraca</taxon>
        <taxon>Eumalacostraca</taxon>
        <taxon>Peracarida</taxon>
        <taxon>Isopoda</taxon>
        <taxon>Oniscidea</taxon>
        <taxon>Crinocheta</taxon>
        <taxon>Armadillidiidae</taxon>
        <taxon>Armadillidium</taxon>
    </lineage>
</organism>